<evidence type="ECO:0000313" key="3">
    <source>
        <dbReference type="Proteomes" id="UP001516472"/>
    </source>
</evidence>
<feature type="region of interest" description="Disordered" evidence="1">
    <location>
        <begin position="1"/>
        <end position="79"/>
    </location>
</feature>
<keyword evidence="3" id="KW-1185">Reference proteome</keyword>
<name>A0ABR9PMS2_9BACT</name>
<protein>
    <submittedName>
        <fullName evidence="2">YdeI/OmpD-associated family protein</fullName>
    </submittedName>
</protein>
<reference evidence="2 3" key="1">
    <citation type="submission" date="2020-02" db="EMBL/GenBank/DDBJ databases">
        <authorList>
            <person name="Babadi Z.K."/>
            <person name="Risdian C."/>
            <person name="Ebrahimipour G.H."/>
            <person name="Wink J."/>
        </authorList>
    </citation>
    <scope>NUCLEOTIDE SEQUENCE [LARGE SCALE GENOMIC DNA]</scope>
    <source>
        <strain evidence="2 3">ZKHCc1 1396</strain>
    </source>
</reference>
<comment type="caution">
    <text evidence="2">The sequence shown here is derived from an EMBL/GenBank/DDBJ whole genome shotgun (WGS) entry which is preliminary data.</text>
</comment>
<proteinExistence type="predicted"/>
<feature type="compositionally biased region" description="Basic and acidic residues" evidence="1">
    <location>
        <begin position="56"/>
        <end position="72"/>
    </location>
</feature>
<organism evidence="2 3">
    <name type="scientific">Corallococcus soli</name>
    <dbReference type="NCBI Taxonomy" id="2710757"/>
    <lineage>
        <taxon>Bacteria</taxon>
        <taxon>Pseudomonadati</taxon>
        <taxon>Myxococcota</taxon>
        <taxon>Myxococcia</taxon>
        <taxon>Myxococcales</taxon>
        <taxon>Cystobacterineae</taxon>
        <taxon>Myxococcaceae</taxon>
        <taxon>Corallococcus</taxon>
    </lineage>
</organism>
<feature type="region of interest" description="Disordered" evidence="1">
    <location>
        <begin position="101"/>
        <end position="126"/>
    </location>
</feature>
<gene>
    <name evidence="2" type="ORF">G4177_13475</name>
</gene>
<dbReference type="EMBL" id="JAAIYO010000003">
    <property type="protein sequence ID" value="MBE4749174.1"/>
    <property type="molecule type" value="Genomic_DNA"/>
</dbReference>
<dbReference type="PROSITE" id="PS51257">
    <property type="entry name" value="PROKAR_LIPOPROTEIN"/>
    <property type="match status" value="1"/>
</dbReference>
<feature type="compositionally biased region" description="Basic and acidic residues" evidence="1">
    <location>
        <begin position="101"/>
        <end position="112"/>
    </location>
</feature>
<accession>A0ABR9PMS2</accession>
<dbReference type="Proteomes" id="UP001516472">
    <property type="component" value="Unassembled WGS sequence"/>
</dbReference>
<feature type="compositionally biased region" description="Basic residues" evidence="1">
    <location>
        <begin position="44"/>
        <end position="55"/>
    </location>
</feature>
<feature type="compositionally biased region" description="Low complexity" evidence="1">
    <location>
        <begin position="10"/>
        <end position="43"/>
    </location>
</feature>
<evidence type="ECO:0000313" key="2">
    <source>
        <dbReference type="EMBL" id="MBE4749174.1"/>
    </source>
</evidence>
<sequence>MSTRCRRTRAASSSPSCCIPPSGSSAGCSAWCSSRSWPWSSHPGARRRQPRRHQGSRPDDSEEADLHREARRGQRRWRPVGDLLDGLAFTHRKEFAQAITEAKREETRERRVAQTLETLRARRAQS</sequence>
<dbReference type="Pfam" id="PF13376">
    <property type="entry name" value="OmdA"/>
    <property type="match status" value="1"/>
</dbReference>
<evidence type="ECO:0000256" key="1">
    <source>
        <dbReference type="SAM" id="MobiDB-lite"/>
    </source>
</evidence>